<accession>A0AAD5RUM6</accession>
<feature type="compositionally biased region" description="Polar residues" evidence="8">
    <location>
        <begin position="496"/>
        <end position="510"/>
    </location>
</feature>
<evidence type="ECO:0000256" key="6">
    <source>
        <dbReference type="ARBA" id="ARBA00040563"/>
    </source>
</evidence>
<evidence type="ECO:0000256" key="8">
    <source>
        <dbReference type="SAM" id="MobiDB-lite"/>
    </source>
</evidence>
<dbReference type="AlphaFoldDB" id="A0AAD5RUM6"/>
<keyword evidence="1 7" id="KW-0853">WD repeat</keyword>
<keyword evidence="10" id="KW-1185">Reference proteome</keyword>
<comment type="subunit">
    <text evidence="5">Component of the ASTRA chromatin remodeling machinery complex.</text>
</comment>
<protein>
    <recommendedName>
        <fullName evidence="6">ASTRA-associated protein 1</fullName>
    </recommendedName>
</protein>
<feature type="repeat" description="WD" evidence="7">
    <location>
        <begin position="141"/>
        <end position="174"/>
    </location>
</feature>
<dbReference type="InterPro" id="IPR001680">
    <property type="entry name" value="WD40_rpt"/>
</dbReference>
<evidence type="ECO:0000313" key="9">
    <source>
        <dbReference type="EMBL" id="KAJ2904483.1"/>
    </source>
</evidence>
<comment type="function">
    <text evidence="3">Component of the ASTRA complex involved in chromatin remodeling.</text>
</comment>
<proteinExistence type="inferred from homology"/>
<evidence type="ECO:0000256" key="3">
    <source>
        <dbReference type="ARBA" id="ARBA00037338"/>
    </source>
</evidence>
<feature type="region of interest" description="Disordered" evidence="8">
    <location>
        <begin position="91"/>
        <end position="136"/>
    </location>
</feature>
<dbReference type="Pfam" id="PF00400">
    <property type="entry name" value="WD40"/>
    <property type="match status" value="3"/>
</dbReference>
<dbReference type="InterPro" id="IPR036322">
    <property type="entry name" value="WD40_repeat_dom_sf"/>
</dbReference>
<gene>
    <name evidence="9" type="ORF">MKZ38_008014</name>
</gene>
<dbReference type="SMART" id="SM00320">
    <property type="entry name" value="WD40"/>
    <property type="match status" value="3"/>
</dbReference>
<evidence type="ECO:0000256" key="4">
    <source>
        <dbReference type="ARBA" id="ARBA00037931"/>
    </source>
</evidence>
<evidence type="ECO:0000256" key="2">
    <source>
        <dbReference type="ARBA" id="ARBA00022737"/>
    </source>
</evidence>
<evidence type="ECO:0000256" key="5">
    <source>
        <dbReference type="ARBA" id="ARBA00038749"/>
    </source>
</evidence>
<dbReference type="EMBL" id="JAKWBI020000053">
    <property type="protein sequence ID" value="KAJ2904483.1"/>
    <property type="molecule type" value="Genomic_DNA"/>
</dbReference>
<comment type="caution">
    <text evidence="9">The sequence shown here is derived from an EMBL/GenBank/DDBJ whole genome shotgun (WGS) entry which is preliminary data.</text>
</comment>
<evidence type="ECO:0000256" key="7">
    <source>
        <dbReference type="PROSITE-ProRule" id="PRU00221"/>
    </source>
</evidence>
<sequence length="570" mass="62474">MMRYEFCGWETKAMDKTGEESENISEAEQYIGIWKELDTFHLGPQRFVANGPRLISSNRVTASLWRQHSRCEFSTRDQTCCDSWRPKEAPLLLSPLPKGRHQGRGAERNPQATAGTAGSKDWEHGPRQQPEQAQPHPRTILRGHKAQVHAAVFIRNNERLVTGDAEGYVVLWDLAIMRPRAAAKVVPPPPPTFAVRQLLHQFPGLLFAGPANIPKSSHGRDNKLIAWKLSADDESALGVLLPLDLSPTDMKQPWMLHLLEVNTMNFCSFASCPADYRLSIREADELLVAVPNTLATEAVDIFHLPSQQRKQTLKPETGNSQDGMVMALSMFHKTENLTLCVGYENGLAAVVRERIPGSWTTVYVSTPHTQPILSLDAAPDRSYFFTSGADATIAKHPIPDDILNSSNRVVLIKAANTKHAGQQSLRLRDDGRIFATGGWDGMVRVYSARTAKELAVLKWHKTGCYAVAFANVLRGEAESGSGSNTLSKGHIKDSPSSETSKNDGSGAILSTTGSAVASHDHTVVQKLVEVTVKEKRERAAVETHWVAAGGKDGKLAIGAANKAMRNKVAL</sequence>
<dbReference type="PROSITE" id="PS50082">
    <property type="entry name" value="WD_REPEATS_2"/>
    <property type="match status" value="1"/>
</dbReference>
<dbReference type="SUPFAM" id="SSF50978">
    <property type="entry name" value="WD40 repeat-like"/>
    <property type="match status" value="1"/>
</dbReference>
<name>A0AAD5RUM6_9PEZI</name>
<comment type="similarity">
    <text evidence="4">Belongs to the WD repeat ASA1 family.</text>
</comment>
<dbReference type="PANTHER" id="PTHR19854">
    <property type="entry name" value="TRANSDUCIN BETA-LIKE 3"/>
    <property type="match status" value="1"/>
</dbReference>
<dbReference type="InterPro" id="IPR015943">
    <property type="entry name" value="WD40/YVTN_repeat-like_dom_sf"/>
</dbReference>
<keyword evidence="2" id="KW-0677">Repeat</keyword>
<organism evidence="9 10">
    <name type="scientific">Zalerion maritima</name>
    <dbReference type="NCBI Taxonomy" id="339359"/>
    <lineage>
        <taxon>Eukaryota</taxon>
        <taxon>Fungi</taxon>
        <taxon>Dikarya</taxon>
        <taxon>Ascomycota</taxon>
        <taxon>Pezizomycotina</taxon>
        <taxon>Sordariomycetes</taxon>
        <taxon>Lulworthiomycetidae</taxon>
        <taxon>Lulworthiales</taxon>
        <taxon>Lulworthiaceae</taxon>
        <taxon>Zalerion</taxon>
    </lineage>
</organism>
<feature type="region of interest" description="Disordered" evidence="8">
    <location>
        <begin position="477"/>
        <end position="510"/>
    </location>
</feature>
<dbReference type="Proteomes" id="UP001201980">
    <property type="component" value="Unassembled WGS sequence"/>
</dbReference>
<reference evidence="9" key="1">
    <citation type="submission" date="2022-07" db="EMBL/GenBank/DDBJ databases">
        <title>Draft genome sequence of Zalerion maritima ATCC 34329, a (micro)plastics degrading marine fungus.</title>
        <authorList>
            <person name="Paco A."/>
            <person name="Goncalves M.F.M."/>
            <person name="Rocha-Santos T.A.P."/>
            <person name="Alves A."/>
        </authorList>
    </citation>
    <scope>NUCLEOTIDE SEQUENCE</scope>
    <source>
        <strain evidence="9">ATCC 34329</strain>
    </source>
</reference>
<evidence type="ECO:0000313" key="10">
    <source>
        <dbReference type="Proteomes" id="UP001201980"/>
    </source>
</evidence>
<evidence type="ECO:0000256" key="1">
    <source>
        <dbReference type="ARBA" id="ARBA00022574"/>
    </source>
</evidence>
<dbReference type="PROSITE" id="PS50294">
    <property type="entry name" value="WD_REPEATS_REGION"/>
    <property type="match status" value="1"/>
</dbReference>
<dbReference type="Gene3D" id="2.130.10.10">
    <property type="entry name" value="YVTN repeat-like/Quinoprotein amine dehydrogenase"/>
    <property type="match status" value="3"/>
</dbReference>
<dbReference type="PANTHER" id="PTHR19854:SF1">
    <property type="entry name" value="GUANINE NUCLEOTIDE-BINDING PROTEIN SUBUNIT BETA-LIKE PROTEIN 1"/>
    <property type="match status" value="1"/>
</dbReference>